<dbReference type="PROSITE" id="PS51437">
    <property type="entry name" value="CG_1"/>
    <property type="match status" value="1"/>
</dbReference>
<proteinExistence type="predicted"/>
<dbReference type="GO" id="GO:0003690">
    <property type="term" value="F:double-stranded DNA binding"/>
    <property type="evidence" value="ECO:0007669"/>
    <property type="project" value="TreeGrafter"/>
</dbReference>
<comment type="subcellular location">
    <subcellularLocation>
        <location evidence="1">Nucleus</location>
    </subcellularLocation>
</comment>
<dbReference type="GO" id="GO:0003712">
    <property type="term" value="F:transcription coregulator activity"/>
    <property type="evidence" value="ECO:0007669"/>
    <property type="project" value="TreeGrafter"/>
</dbReference>
<dbReference type="Pfam" id="PF03859">
    <property type="entry name" value="CG-1"/>
    <property type="match status" value="1"/>
</dbReference>
<dbReference type="InterPro" id="IPR005559">
    <property type="entry name" value="CG-1_dom"/>
</dbReference>
<evidence type="ECO:0000313" key="5">
    <source>
        <dbReference type="EMBL" id="KAF2597768.1"/>
    </source>
</evidence>
<dbReference type="SMART" id="SM01076">
    <property type="entry name" value="CG-1"/>
    <property type="match status" value="1"/>
</dbReference>
<keyword evidence="3" id="KW-0539">Nucleus</keyword>
<dbReference type="PANTHER" id="PTHR23335:SF1">
    <property type="entry name" value="CALMODULIN-BINDING TRANSCRIPTION ACTIVATOR, ISOFORM F"/>
    <property type="match status" value="1"/>
</dbReference>
<dbReference type="PANTHER" id="PTHR23335">
    <property type="entry name" value="CALMODULIN-BINDING TRANSCRIPTION ACTIVATOR CAMTA"/>
    <property type="match status" value="1"/>
</dbReference>
<accession>A0A8S9KX94</accession>
<dbReference type="AlphaFoldDB" id="A0A8S9KX94"/>
<dbReference type="Proteomes" id="UP000712281">
    <property type="component" value="Unassembled WGS sequence"/>
</dbReference>
<dbReference type="GO" id="GO:0006357">
    <property type="term" value="P:regulation of transcription by RNA polymerase II"/>
    <property type="evidence" value="ECO:0007669"/>
    <property type="project" value="TreeGrafter"/>
</dbReference>
<evidence type="ECO:0000256" key="2">
    <source>
        <dbReference type="ARBA" id="ARBA00023163"/>
    </source>
</evidence>
<name>A0A8S9KX94_BRACR</name>
<dbReference type="EMBL" id="QGKW02000717">
    <property type="protein sequence ID" value="KAF2597768.1"/>
    <property type="molecule type" value="Genomic_DNA"/>
</dbReference>
<sequence>MSSTARHFERGHVSGLFPVGQPCRTSPEMSLSLKCSGRCWASFMDFVFPMVLKFFRKDGHQWRRKKDGRAIAEAHERLKVGNVEALSCYYVHGEHDPTFQRRIYWMLDPEYDHIVLVHYRDISDGKEGRQSSVTVLQFSQNASTLFSSPSSIGTQNARYNHYIGDSTDLLQQHSSTSPEVNSEAVFNSNGVETPQGSGSSYELENRQAIKRLEEQLSLGDDIVSTVDPLYAQNESLDSLQFLAQPGTVYQRPENNKLERCYGGTSIIMLNQQVDIRDQRIID</sequence>
<dbReference type="GO" id="GO:0005634">
    <property type="term" value="C:nucleus"/>
    <property type="evidence" value="ECO:0007669"/>
    <property type="project" value="UniProtKB-SubCell"/>
</dbReference>
<keyword evidence="2" id="KW-0804">Transcription</keyword>
<protein>
    <recommendedName>
        <fullName evidence="4">CG-1 domain-containing protein</fullName>
    </recommendedName>
</protein>
<evidence type="ECO:0000256" key="1">
    <source>
        <dbReference type="ARBA" id="ARBA00004123"/>
    </source>
</evidence>
<organism evidence="5 6">
    <name type="scientific">Brassica cretica</name>
    <name type="common">Mustard</name>
    <dbReference type="NCBI Taxonomy" id="69181"/>
    <lineage>
        <taxon>Eukaryota</taxon>
        <taxon>Viridiplantae</taxon>
        <taxon>Streptophyta</taxon>
        <taxon>Embryophyta</taxon>
        <taxon>Tracheophyta</taxon>
        <taxon>Spermatophyta</taxon>
        <taxon>Magnoliopsida</taxon>
        <taxon>eudicotyledons</taxon>
        <taxon>Gunneridae</taxon>
        <taxon>Pentapetalae</taxon>
        <taxon>rosids</taxon>
        <taxon>malvids</taxon>
        <taxon>Brassicales</taxon>
        <taxon>Brassicaceae</taxon>
        <taxon>Brassiceae</taxon>
        <taxon>Brassica</taxon>
    </lineage>
</organism>
<evidence type="ECO:0000259" key="4">
    <source>
        <dbReference type="PROSITE" id="PS51437"/>
    </source>
</evidence>
<reference evidence="5" key="1">
    <citation type="submission" date="2019-12" db="EMBL/GenBank/DDBJ databases">
        <title>Genome sequencing and annotation of Brassica cretica.</title>
        <authorList>
            <person name="Studholme D.J."/>
            <person name="Sarris P.F."/>
        </authorList>
    </citation>
    <scope>NUCLEOTIDE SEQUENCE</scope>
    <source>
        <strain evidence="5">PFS-001/15</strain>
        <tissue evidence="5">Leaf</tissue>
    </source>
</reference>
<evidence type="ECO:0000313" key="6">
    <source>
        <dbReference type="Proteomes" id="UP000712281"/>
    </source>
</evidence>
<comment type="caution">
    <text evidence="5">The sequence shown here is derived from an EMBL/GenBank/DDBJ whole genome shotgun (WGS) entry which is preliminary data.</text>
</comment>
<feature type="domain" description="CG-1" evidence="4">
    <location>
        <begin position="13"/>
        <end position="128"/>
    </location>
</feature>
<gene>
    <name evidence="5" type="ORF">F2Q68_00008467</name>
</gene>
<evidence type="ECO:0000256" key="3">
    <source>
        <dbReference type="ARBA" id="ARBA00023242"/>
    </source>
</evidence>